<feature type="transmembrane region" description="Helical" evidence="1">
    <location>
        <begin position="196"/>
        <end position="217"/>
    </location>
</feature>
<protein>
    <submittedName>
        <fullName evidence="2">DUF1361 domain-containing protein</fullName>
    </submittedName>
</protein>
<evidence type="ECO:0000313" key="3">
    <source>
        <dbReference type="Proteomes" id="UP000244184"/>
    </source>
</evidence>
<dbReference type="AlphaFoldDB" id="A0A2T6G3L1"/>
<feature type="transmembrane region" description="Helical" evidence="1">
    <location>
        <begin position="68"/>
        <end position="88"/>
    </location>
</feature>
<evidence type="ECO:0000313" key="2">
    <source>
        <dbReference type="EMBL" id="PUA38708.1"/>
    </source>
</evidence>
<feature type="transmembrane region" description="Helical" evidence="1">
    <location>
        <begin position="33"/>
        <end position="56"/>
    </location>
</feature>
<dbReference type="InterPro" id="IPR009793">
    <property type="entry name" value="DUF1361"/>
</dbReference>
<dbReference type="RefSeq" id="WP_108531856.1">
    <property type="nucleotide sequence ID" value="NZ_PYHP01000033.1"/>
</dbReference>
<keyword evidence="1" id="KW-1133">Transmembrane helix</keyword>
<sequence length="235" mass="26714">MKKLHSGKFILSMGLLSLICTALYYAFRDKTYFDFLLWNLFLAWIPLLLAVAAAELGKRLAAGWVRSTFVAVLGAAWLLFFPNAPYIVTDLIHLTLQKAWYVEAGRWTFRYWYDFLMMLLISWNGFLLGFGSAYLVQYQVMRRFGGAVSWLFVVAVSMLGGYGILLGREYRLNSWDALTDAKALLSLIGESLNGQSVPFCLLFGVIILIIHGTFYVVMNGGWHAEDRDSPSIYRL</sequence>
<feature type="transmembrane region" description="Helical" evidence="1">
    <location>
        <begin position="148"/>
        <end position="166"/>
    </location>
</feature>
<organism evidence="2 3">
    <name type="scientific">Paenibacillus elgii</name>
    <dbReference type="NCBI Taxonomy" id="189691"/>
    <lineage>
        <taxon>Bacteria</taxon>
        <taxon>Bacillati</taxon>
        <taxon>Bacillota</taxon>
        <taxon>Bacilli</taxon>
        <taxon>Bacillales</taxon>
        <taxon>Paenibacillaceae</taxon>
        <taxon>Paenibacillus</taxon>
    </lineage>
</organism>
<feature type="transmembrane region" description="Helical" evidence="1">
    <location>
        <begin position="9"/>
        <end position="27"/>
    </location>
</feature>
<dbReference type="Proteomes" id="UP000244184">
    <property type="component" value="Unassembled WGS sequence"/>
</dbReference>
<dbReference type="Pfam" id="PF07099">
    <property type="entry name" value="DUF1361"/>
    <property type="match status" value="1"/>
</dbReference>
<dbReference type="EMBL" id="PYHP01000033">
    <property type="protein sequence ID" value="PUA38708.1"/>
    <property type="molecule type" value="Genomic_DNA"/>
</dbReference>
<reference evidence="2 3" key="1">
    <citation type="submission" date="2018-03" db="EMBL/GenBank/DDBJ databases">
        <title>Genome sequence of Paenibacillus elgii strain AC13 an antimicrobial compound producing bacteria.</title>
        <authorList>
            <person name="Kurokawa A.S."/>
            <person name="Araujo J.F."/>
            <person name="Costa R.A."/>
            <person name="Ortega D.B."/>
            <person name="Pires A.S."/>
            <person name="Pappas G.J.Jr."/>
            <person name="Franco O.L."/>
            <person name="Barreto C."/>
            <person name="Magalhaes B.S."/>
            <person name="Kruger R.H."/>
        </authorList>
    </citation>
    <scope>NUCLEOTIDE SEQUENCE [LARGE SCALE GENOMIC DNA]</scope>
    <source>
        <strain evidence="2 3">AC13</strain>
    </source>
</reference>
<comment type="caution">
    <text evidence="2">The sequence shown here is derived from an EMBL/GenBank/DDBJ whole genome shotgun (WGS) entry which is preliminary data.</text>
</comment>
<gene>
    <name evidence="2" type="ORF">C8Z91_14025</name>
</gene>
<proteinExistence type="predicted"/>
<feature type="transmembrane region" description="Helical" evidence="1">
    <location>
        <begin position="115"/>
        <end position="136"/>
    </location>
</feature>
<keyword evidence="1" id="KW-0472">Membrane</keyword>
<keyword evidence="1" id="KW-0812">Transmembrane</keyword>
<evidence type="ECO:0000256" key="1">
    <source>
        <dbReference type="SAM" id="Phobius"/>
    </source>
</evidence>
<name>A0A2T6G3L1_9BACL</name>
<accession>A0A2T6G3L1</accession>